<evidence type="ECO:0000313" key="3">
    <source>
        <dbReference type="Proteomes" id="UP000291259"/>
    </source>
</evidence>
<organism evidence="2 3">
    <name type="scientific">Agromyces protaetiae</name>
    <dbReference type="NCBI Taxonomy" id="2509455"/>
    <lineage>
        <taxon>Bacteria</taxon>
        <taxon>Bacillati</taxon>
        <taxon>Actinomycetota</taxon>
        <taxon>Actinomycetes</taxon>
        <taxon>Micrococcales</taxon>
        <taxon>Microbacteriaceae</taxon>
        <taxon>Agromyces</taxon>
    </lineage>
</organism>
<dbReference type="PANTHER" id="PTHR38011:SF11">
    <property type="entry name" value="2,5-DIAMINO-6-RIBOSYLAMINO-4(3H)-PYRIMIDINONE 5'-PHOSPHATE REDUCTASE"/>
    <property type="match status" value="1"/>
</dbReference>
<dbReference type="InterPro" id="IPR050765">
    <property type="entry name" value="Riboflavin_Biosynth_HTPR"/>
</dbReference>
<dbReference type="OrthoDB" id="7949219at2"/>
<keyword evidence="3" id="KW-1185">Reference proteome</keyword>
<dbReference type="RefSeq" id="WP_129188760.1">
    <property type="nucleotide sequence ID" value="NZ_CP035491.1"/>
</dbReference>
<dbReference type="EMBL" id="CP035491">
    <property type="protein sequence ID" value="QAY72488.1"/>
    <property type="molecule type" value="Genomic_DNA"/>
</dbReference>
<dbReference type="AlphaFoldDB" id="A0A4P6FPR1"/>
<reference evidence="2 3" key="1">
    <citation type="submission" date="2019-01" db="EMBL/GenBank/DDBJ databases">
        <title>Genome sequencing of strain FW100M-8.</title>
        <authorList>
            <person name="Heo J."/>
            <person name="Kim S.-J."/>
            <person name="Kim J.-S."/>
            <person name="Hong S.-B."/>
            <person name="Kwon S.-W."/>
        </authorList>
    </citation>
    <scope>NUCLEOTIDE SEQUENCE [LARGE SCALE GENOMIC DNA]</scope>
    <source>
        <strain evidence="2 3">FW100M-8</strain>
    </source>
</reference>
<dbReference type="Gene3D" id="3.40.430.10">
    <property type="entry name" value="Dihydrofolate Reductase, subunit A"/>
    <property type="match status" value="1"/>
</dbReference>
<evidence type="ECO:0000313" key="2">
    <source>
        <dbReference type="EMBL" id="QAY72488.1"/>
    </source>
</evidence>
<dbReference type="GO" id="GO:0009231">
    <property type="term" value="P:riboflavin biosynthetic process"/>
    <property type="evidence" value="ECO:0007669"/>
    <property type="project" value="InterPro"/>
</dbReference>
<gene>
    <name evidence="2" type="ORF">ET445_03170</name>
</gene>
<dbReference type="InterPro" id="IPR002734">
    <property type="entry name" value="RibDG_C"/>
</dbReference>
<accession>A0A4P6FPR1</accession>
<dbReference type="GO" id="GO:0008703">
    <property type="term" value="F:5-amino-6-(5-phosphoribosylamino)uracil reductase activity"/>
    <property type="evidence" value="ECO:0007669"/>
    <property type="project" value="InterPro"/>
</dbReference>
<sequence length="186" mass="20865">MGRLIVSGSITLDGYFADRDGSIDWGMPDEALHQFISDRLDGIGTYLFGRRLYEVMSVWDDLDVSDSPAMAEFQRYWLDADKVVYSSTLAPEEVSTVRTRLERTFDADAVRAFVEASDRDVEVGGPTLAAAAFRAGIVDDVEVYVWPVIVGGGLPLFPDDVRLDLELVDERRFDNGVVFLAYRVRR</sequence>
<proteinExistence type="predicted"/>
<dbReference type="Pfam" id="PF01872">
    <property type="entry name" value="RibD_C"/>
    <property type="match status" value="1"/>
</dbReference>
<evidence type="ECO:0000259" key="1">
    <source>
        <dbReference type="Pfam" id="PF01872"/>
    </source>
</evidence>
<dbReference type="SUPFAM" id="SSF53597">
    <property type="entry name" value="Dihydrofolate reductase-like"/>
    <property type="match status" value="1"/>
</dbReference>
<protein>
    <submittedName>
        <fullName evidence="2">Deaminase</fullName>
    </submittedName>
</protein>
<dbReference type="InterPro" id="IPR024072">
    <property type="entry name" value="DHFR-like_dom_sf"/>
</dbReference>
<dbReference type="Proteomes" id="UP000291259">
    <property type="component" value="Chromosome"/>
</dbReference>
<dbReference type="KEGG" id="agf:ET445_03170"/>
<dbReference type="PANTHER" id="PTHR38011">
    <property type="entry name" value="DIHYDROFOLATE REDUCTASE FAMILY PROTEIN (AFU_ORTHOLOGUE AFUA_8G06820)"/>
    <property type="match status" value="1"/>
</dbReference>
<feature type="domain" description="Bacterial bifunctional deaminase-reductase C-terminal" evidence="1">
    <location>
        <begin position="4"/>
        <end position="179"/>
    </location>
</feature>
<name>A0A4P6FPR1_9MICO</name>